<reference evidence="1 2" key="2">
    <citation type="journal article" date="2017" name="Genome Biol. Evol.">
        <title>Trajectories and Drivers of Genome Evolution in Surface-Associated Marine Phaeobacter.</title>
        <authorList>
            <person name="Freese H.M."/>
            <person name="Sikorski J."/>
            <person name="Bunk B."/>
            <person name="Scheuner C."/>
            <person name="Meier-Kolthoff J.P."/>
            <person name="Sproer C."/>
            <person name="Gram L."/>
            <person name="Overmann J."/>
        </authorList>
    </citation>
    <scope>NUCLEOTIDE SEQUENCE [LARGE SCALE GENOMIC DNA]</scope>
    <source>
        <strain evidence="1 2">P88</strain>
        <plasmid evidence="2">pp88_e</plasmid>
    </source>
</reference>
<sequence length="108" mass="11766">MPFVNPTNEGRVLKMVETLQLILKSAQSNSAEDTDIQDMLRPLTDELAGLGAAAAPTVAQDVRQEQRGSWTGKAPQWASVHDMAEQADLKDLTVAMAVYLNRIDEALS</sequence>
<dbReference type="EMBL" id="CP010730">
    <property type="protein sequence ID" value="AUR01828.1"/>
    <property type="molecule type" value="Genomic_DNA"/>
</dbReference>
<proteinExistence type="predicted"/>
<organism evidence="1 2">
    <name type="scientific">Phaeobacter inhibens</name>
    <dbReference type="NCBI Taxonomy" id="221822"/>
    <lineage>
        <taxon>Bacteria</taxon>
        <taxon>Pseudomonadati</taxon>
        <taxon>Pseudomonadota</taxon>
        <taxon>Alphaproteobacteria</taxon>
        <taxon>Rhodobacterales</taxon>
        <taxon>Roseobacteraceae</taxon>
        <taxon>Phaeobacter</taxon>
    </lineage>
</organism>
<reference evidence="1 2" key="1">
    <citation type="journal article" date="2017" name="Front. Microbiol.">
        <title>Phaeobacter piscinae sp. nov., a species of the Roseobacter group and potential aquaculture probiont.</title>
        <authorList>
            <person name="Sonnenschein E.C."/>
            <person name="Phippen C.B.W."/>
            <person name="Nielsen K.F."/>
            <person name="Mateiu R.V."/>
            <person name="Melchiorsen J."/>
            <person name="Gram L."/>
            <person name="Overmann J."/>
            <person name="Freese H.M."/>
        </authorList>
    </citation>
    <scope>NUCLEOTIDE SEQUENCE [LARGE SCALE GENOMIC DNA]</scope>
    <source>
        <strain evidence="1 2">P88</strain>
        <plasmid evidence="2">pp88_e</plasmid>
    </source>
</reference>
<protein>
    <submittedName>
        <fullName evidence="1">Uncharacterized protein</fullName>
    </submittedName>
</protein>
<keyword evidence="1" id="KW-0614">Plasmid</keyword>
<name>A0A2I7KGV2_9RHOB</name>
<dbReference type="AlphaFoldDB" id="A0A2I7KGV2"/>
<dbReference type="GeneID" id="31848605"/>
<dbReference type="Proteomes" id="UP000236447">
    <property type="component" value="Plasmid pP88_e"/>
</dbReference>
<accession>A0A2I7KGV2</accession>
<evidence type="ECO:0000313" key="1">
    <source>
        <dbReference type="EMBL" id="AUR01828.1"/>
    </source>
</evidence>
<geneLocation type="plasmid" evidence="2">
    <name>pp88_e</name>
</geneLocation>
<evidence type="ECO:0000313" key="2">
    <source>
        <dbReference type="Proteomes" id="UP000236447"/>
    </source>
</evidence>
<gene>
    <name evidence="1" type="ORF">PhaeoP88_04516</name>
</gene>
<dbReference type="RefSeq" id="WP_024099607.1">
    <property type="nucleotide sequence ID" value="NZ_CP010730.1"/>
</dbReference>